<dbReference type="InterPro" id="IPR012675">
    <property type="entry name" value="Beta-grasp_dom_sf"/>
</dbReference>
<sequence>MSDQLAATNLSVLNNPDQSNLVRLPQDIFKKASSYFDKKEVKKINLAYCVALEAHDGQLRRDGSPYISHPVEVASILLDLKVDLESVCAGFMHDVLEDCDVQKTTLEKMFGKDVVSIIDGVSKLNKMDFKNIAERNAGSFQKMALAMSKDIRVILVKLCDRLHNMRTIDFLPRDKQIQKCIETLDVYGPIAIRIGMQNLREELEDRAFKCLHPMRSRLLKSAIKNAKRGRERIVYKLKKEIKKKLKDNGVQATVKGRQKSLFSLYRKIKYRKRPFNEILDVFAFRIIVNSVDDAYRSLGIVHNFYKPIENRFKDYVAIPKSNGYQALHTTLIALEGIPIEVQIQTKNMVEIAENGVAAHWAYKTEKSDASESLGARKWLKSIIDYDKEAENSNEFFETIKSDLFNNEVYVFTPDGDILNLKNGATPIDFAYELHTDIGNKTVRCKVNRKYAPLNIQLESGQSIEIEVSEDAEPSPAWLNFVTTSKARSAIRSSLRQQKISQARKAGKVMLESELARSGLSLEDYRGSRLQGVLKLLSVDSLNNLLTDLGLGRKTGAIVAEKFFEEIQAKGSKNKVSGSLILEDHNIEGVTVVYAKCCMPVYGDPIKAHTDTDRGIVIHHSRCKQLSKNRDDASRFFSAIWGDNRQERYYRAHIKIVGEDRPGSLADLASVFAKLNINISNARTRDLDTKFTEFMFEGDVLNLQHLQALMKKIRSKKFVNSCVRIINDAKSKNEKTNY</sequence>
<evidence type="ECO:0000256" key="2">
    <source>
        <dbReference type="ARBA" id="ARBA00024329"/>
    </source>
</evidence>
<proteinExistence type="inferred from homology"/>
<dbReference type="GO" id="GO:0015949">
    <property type="term" value="P:nucleobase-containing small molecule interconversion"/>
    <property type="evidence" value="ECO:0007669"/>
    <property type="project" value="UniProtKB-ARBA"/>
</dbReference>
<evidence type="ECO:0000259" key="7">
    <source>
        <dbReference type="PROSITE" id="PS51880"/>
    </source>
</evidence>
<dbReference type="InterPro" id="IPR003607">
    <property type="entry name" value="HD/PDEase_dom"/>
</dbReference>
<organism evidence="8 9">
    <name type="scientific">SAR86 cluster bacterium</name>
    <dbReference type="NCBI Taxonomy" id="2030880"/>
    <lineage>
        <taxon>Bacteria</taxon>
        <taxon>Pseudomonadati</taxon>
        <taxon>Pseudomonadota</taxon>
        <taxon>Gammaproteobacteria</taxon>
        <taxon>SAR86 cluster</taxon>
    </lineage>
</organism>
<evidence type="ECO:0000256" key="3">
    <source>
        <dbReference type="ARBA" id="ARBA00024387"/>
    </source>
</evidence>
<gene>
    <name evidence="8" type="ORF">DBW96_00720</name>
</gene>
<comment type="caution">
    <text evidence="8">The sequence shown here is derived from an EMBL/GenBank/DDBJ whole genome shotgun (WGS) entry which is preliminary data.</text>
</comment>
<dbReference type="InterPro" id="IPR002912">
    <property type="entry name" value="ACT_dom"/>
</dbReference>
<dbReference type="GO" id="GO:0005886">
    <property type="term" value="C:plasma membrane"/>
    <property type="evidence" value="ECO:0007669"/>
    <property type="project" value="TreeGrafter"/>
</dbReference>
<dbReference type="GO" id="GO:0042594">
    <property type="term" value="P:response to starvation"/>
    <property type="evidence" value="ECO:0007669"/>
    <property type="project" value="TreeGrafter"/>
</dbReference>
<dbReference type="InterPro" id="IPR045865">
    <property type="entry name" value="ACT-like_dom_sf"/>
</dbReference>
<dbReference type="CDD" id="cd04876">
    <property type="entry name" value="ACT_RelA-SpoT"/>
    <property type="match status" value="1"/>
</dbReference>
<dbReference type="GO" id="GO:0015970">
    <property type="term" value="P:guanosine tetraphosphate biosynthetic process"/>
    <property type="evidence" value="ECO:0007669"/>
    <property type="project" value="UniProtKB-UniPathway"/>
</dbReference>
<dbReference type="InterPro" id="IPR012676">
    <property type="entry name" value="TGS-like"/>
</dbReference>
<dbReference type="SUPFAM" id="SSF109604">
    <property type="entry name" value="HD-domain/PDEase-like"/>
    <property type="match status" value="1"/>
</dbReference>
<dbReference type="FunFam" id="3.10.20.30:FF:000002">
    <property type="entry name" value="GTP pyrophosphokinase (RelA/SpoT)"/>
    <property type="match status" value="1"/>
</dbReference>
<dbReference type="InterPro" id="IPR004811">
    <property type="entry name" value="RelA/Spo_fam"/>
</dbReference>
<dbReference type="Gene3D" id="3.30.70.260">
    <property type="match status" value="1"/>
</dbReference>
<dbReference type="Pfam" id="PF02824">
    <property type="entry name" value="TGS"/>
    <property type="match status" value="1"/>
</dbReference>
<dbReference type="Pfam" id="PF13328">
    <property type="entry name" value="HD_4"/>
    <property type="match status" value="1"/>
</dbReference>
<dbReference type="InterPro" id="IPR004095">
    <property type="entry name" value="TGS"/>
</dbReference>
<comment type="function">
    <text evidence="5">In eubacteria ppGpp (guanosine 3'-diphosphate 5'-diphosphate) is a mediator of the stringent response that coordinates a variety of cellular activities in response to changes in nutritional abundance.</text>
</comment>
<dbReference type="Gene3D" id="3.10.20.30">
    <property type="match status" value="1"/>
</dbReference>
<evidence type="ECO:0000256" key="5">
    <source>
        <dbReference type="RuleBase" id="RU003847"/>
    </source>
</evidence>
<feature type="domain" description="ACT" evidence="6">
    <location>
        <begin position="652"/>
        <end position="726"/>
    </location>
</feature>
<evidence type="ECO:0000256" key="4">
    <source>
        <dbReference type="ARBA" id="ARBA00047968"/>
    </source>
</evidence>
<evidence type="ECO:0000259" key="6">
    <source>
        <dbReference type="PROSITE" id="PS51671"/>
    </source>
</evidence>
<dbReference type="EMBL" id="QOPE01000003">
    <property type="protein sequence ID" value="RCL42551.1"/>
    <property type="molecule type" value="Genomic_DNA"/>
</dbReference>
<name>A0A368BZ98_9GAMM</name>
<dbReference type="Proteomes" id="UP000253307">
    <property type="component" value="Unassembled WGS sequence"/>
</dbReference>
<protein>
    <recommendedName>
        <fullName evidence="3">guanosine-3',5'-bis(diphosphate) 3'-diphosphatase</fullName>
        <ecNumber evidence="3">3.1.7.2</ecNumber>
    </recommendedName>
</protein>
<dbReference type="InterPro" id="IPR043519">
    <property type="entry name" value="NT_sf"/>
</dbReference>
<dbReference type="SUPFAM" id="SSF55021">
    <property type="entry name" value="ACT-like"/>
    <property type="match status" value="1"/>
</dbReference>
<comment type="similarity">
    <text evidence="5">Belongs to the relA/spoT family.</text>
</comment>
<dbReference type="InterPro" id="IPR007685">
    <property type="entry name" value="RelA_SpoT"/>
</dbReference>
<dbReference type="Pfam" id="PF04607">
    <property type="entry name" value="RelA_SpoT"/>
    <property type="match status" value="1"/>
</dbReference>
<dbReference type="SUPFAM" id="SSF81301">
    <property type="entry name" value="Nucleotidyltransferase"/>
    <property type="match status" value="1"/>
</dbReference>
<dbReference type="AlphaFoldDB" id="A0A368BZ98"/>
<dbReference type="CDD" id="cd01668">
    <property type="entry name" value="TGS_RSH"/>
    <property type="match status" value="1"/>
</dbReference>
<dbReference type="Pfam" id="PF19296">
    <property type="entry name" value="RelA_AH_RIS"/>
    <property type="match status" value="1"/>
</dbReference>
<dbReference type="NCBIfam" id="TIGR00691">
    <property type="entry name" value="spoT_relA"/>
    <property type="match status" value="1"/>
</dbReference>
<dbReference type="Gene3D" id="1.10.3210.10">
    <property type="entry name" value="Hypothetical protein af1432"/>
    <property type="match status" value="1"/>
</dbReference>
<comment type="catalytic activity">
    <reaction evidence="4">
        <text>guanosine 3',5'-bis(diphosphate) + H2O = GDP + diphosphate + H(+)</text>
        <dbReference type="Rhea" id="RHEA:14253"/>
        <dbReference type="ChEBI" id="CHEBI:15377"/>
        <dbReference type="ChEBI" id="CHEBI:15378"/>
        <dbReference type="ChEBI" id="CHEBI:33019"/>
        <dbReference type="ChEBI" id="CHEBI:58189"/>
        <dbReference type="ChEBI" id="CHEBI:77828"/>
        <dbReference type="EC" id="3.1.7.2"/>
    </reaction>
</comment>
<dbReference type="PROSITE" id="PS51880">
    <property type="entry name" value="TGS"/>
    <property type="match status" value="1"/>
</dbReference>
<dbReference type="CDD" id="cd00077">
    <property type="entry name" value="HDc"/>
    <property type="match status" value="1"/>
</dbReference>
<evidence type="ECO:0000256" key="1">
    <source>
        <dbReference type="ARBA" id="ARBA00022801"/>
    </source>
</evidence>
<dbReference type="GO" id="GO:0008893">
    <property type="term" value="F:guanosine-3',5'-bis(diphosphate) 3'-diphosphatase activity"/>
    <property type="evidence" value="ECO:0007669"/>
    <property type="project" value="UniProtKB-EC"/>
</dbReference>
<evidence type="ECO:0000313" key="8">
    <source>
        <dbReference type="EMBL" id="RCL42551.1"/>
    </source>
</evidence>
<dbReference type="EC" id="3.1.7.2" evidence="3"/>
<dbReference type="Pfam" id="PF13291">
    <property type="entry name" value="ACT_4"/>
    <property type="match status" value="1"/>
</dbReference>
<comment type="pathway">
    <text evidence="2">Purine metabolism; ppGpp biosynthesis; ppGpp from GDP: step 1/1.</text>
</comment>
<dbReference type="SMART" id="SM00471">
    <property type="entry name" value="HDc"/>
    <property type="match status" value="1"/>
</dbReference>
<dbReference type="Gene3D" id="3.30.460.10">
    <property type="entry name" value="Beta Polymerase, domain 2"/>
    <property type="match status" value="1"/>
</dbReference>
<dbReference type="CDD" id="cd05399">
    <property type="entry name" value="NT_Rel-Spo_like"/>
    <property type="match status" value="1"/>
</dbReference>
<dbReference type="FunFam" id="1.10.3210.10:FF:000001">
    <property type="entry name" value="GTP pyrophosphokinase RelA"/>
    <property type="match status" value="1"/>
</dbReference>
<accession>A0A368BZ98</accession>
<dbReference type="GO" id="GO:0008728">
    <property type="term" value="F:GTP diphosphokinase activity"/>
    <property type="evidence" value="ECO:0007669"/>
    <property type="project" value="TreeGrafter"/>
</dbReference>
<feature type="domain" description="TGS" evidence="7">
    <location>
        <begin position="406"/>
        <end position="467"/>
    </location>
</feature>
<dbReference type="PANTHER" id="PTHR21262:SF36">
    <property type="entry name" value="BIFUNCTIONAL (P)PPGPP SYNTHASE_HYDROLASE SPOT"/>
    <property type="match status" value="1"/>
</dbReference>
<dbReference type="PROSITE" id="PS51671">
    <property type="entry name" value="ACT"/>
    <property type="match status" value="1"/>
</dbReference>
<dbReference type="InterPro" id="IPR045600">
    <property type="entry name" value="RelA/SpoT_AH_RIS"/>
</dbReference>
<dbReference type="SMART" id="SM00954">
    <property type="entry name" value="RelA_SpoT"/>
    <property type="match status" value="1"/>
</dbReference>
<dbReference type="FunFam" id="3.30.460.10:FF:000001">
    <property type="entry name" value="GTP pyrophosphokinase RelA"/>
    <property type="match status" value="1"/>
</dbReference>
<dbReference type="UniPathway" id="UPA00908">
    <property type="reaction ID" value="UER00886"/>
</dbReference>
<reference evidence="8 9" key="1">
    <citation type="journal article" date="2018" name="Microbiome">
        <title>Fine metagenomic profile of the Mediterranean stratified and mixed water columns revealed by assembly and recruitment.</title>
        <authorList>
            <person name="Haro-Moreno J.M."/>
            <person name="Lopez-Perez M."/>
            <person name="De La Torre J.R."/>
            <person name="Picazo A."/>
            <person name="Camacho A."/>
            <person name="Rodriguez-Valera F."/>
        </authorList>
    </citation>
    <scope>NUCLEOTIDE SEQUENCE [LARGE SCALE GENOMIC DNA]</scope>
    <source>
        <strain evidence="8">MED-G82</strain>
    </source>
</reference>
<dbReference type="PANTHER" id="PTHR21262">
    <property type="entry name" value="GUANOSINE-3',5'-BIS DIPHOSPHATE 3'-PYROPHOSPHOHYDROLASE"/>
    <property type="match status" value="1"/>
</dbReference>
<keyword evidence="1 8" id="KW-0378">Hydrolase</keyword>
<dbReference type="InterPro" id="IPR033655">
    <property type="entry name" value="TGS_RelA/SpoT"/>
</dbReference>
<evidence type="ECO:0000313" key="9">
    <source>
        <dbReference type="Proteomes" id="UP000253307"/>
    </source>
</evidence>
<dbReference type="SUPFAM" id="SSF81271">
    <property type="entry name" value="TGS-like"/>
    <property type="match status" value="1"/>
</dbReference>